<sequence>MKSVALHVLQIERDRLEEEEARVFFRQIASAVAYVHEMGYAHRDLKPENLLLDDEQQLKLIDFGLCANPMGGMDQRLATCCGSPAYAAPELVSGKHYLVLFYLHVLCCTVSRHYIKSLHVNLEFYFHGRIQQGFSGDEDGILLRVKVLRLGYPNSQTSSMAEMGDFLKLMLQQQQQQMQQMMEQQQQQQQQMQAVIEAISSTKQGFVSTTSATPSYAPFDSTAELWMDYWARFCTFMGANSVCEEKQAQVFLTNQSSTVYKLLANLSA</sequence>
<dbReference type="FunFam" id="1.10.510.10:FF:000571">
    <property type="entry name" value="Maternal embryonic leucine zipper kinase"/>
    <property type="match status" value="1"/>
</dbReference>
<dbReference type="OrthoDB" id="6149033at2759"/>
<protein>
    <submittedName>
        <fullName evidence="5">Maternal embryonic leucine zipper kinase</fullName>
    </submittedName>
</protein>
<dbReference type="InterPro" id="IPR000719">
    <property type="entry name" value="Prot_kinase_dom"/>
</dbReference>
<keyword evidence="5" id="KW-0418">Kinase</keyword>
<organism evidence="5 6">
    <name type="scientific">Chionoecetes opilio</name>
    <name type="common">Atlantic snow crab</name>
    <name type="synonym">Cancer opilio</name>
    <dbReference type="NCBI Taxonomy" id="41210"/>
    <lineage>
        <taxon>Eukaryota</taxon>
        <taxon>Metazoa</taxon>
        <taxon>Ecdysozoa</taxon>
        <taxon>Arthropoda</taxon>
        <taxon>Crustacea</taxon>
        <taxon>Multicrustacea</taxon>
        <taxon>Malacostraca</taxon>
        <taxon>Eumalacostraca</taxon>
        <taxon>Eucarida</taxon>
        <taxon>Decapoda</taxon>
        <taxon>Pleocyemata</taxon>
        <taxon>Brachyura</taxon>
        <taxon>Eubrachyura</taxon>
        <taxon>Majoidea</taxon>
        <taxon>Majidae</taxon>
        <taxon>Chionoecetes</taxon>
    </lineage>
</organism>
<accession>A0A8J8WMI4</accession>
<feature type="coiled-coil region" evidence="3">
    <location>
        <begin position="168"/>
        <end position="198"/>
    </location>
</feature>
<dbReference type="PROSITE" id="PS00108">
    <property type="entry name" value="PROTEIN_KINASE_ST"/>
    <property type="match status" value="1"/>
</dbReference>
<dbReference type="PANTHER" id="PTHR24346">
    <property type="entry name" value="MAP/MICROTUBULE AFFINITY-REGULATING KINASE"/>
    <property type="match status" value="1"/>
</dbReference>
<dbReference type="PANTHER" id="PTHR24346:SF30">
    <property type="entry name" value="MATERNAL EMBRYONIC LEUCINE ZIPPER KINASE"/>
    <property type="match status" value="1"/>
</dbReference>
<dbReference type="GO" id="GO:0005524">
    <property type="term" value="F:ATP binding"/>
    <property type="evidence" value="ECO:0007669"/>
    <property type="project" value="UniProtKB-KW"/>
</dbReference>
<name>A0A8J8WMI4_CHIOP</name>
<comment type="caution">
    <text evidence="5">The sequence shown here is derived from an EMBL/GenBank/DDBJ whole genome shotgun (WGS) entry which is preliminary data.</text>
</comment>
<evidence type="ECO:0000259" key="4">
    <source>
        <dbReference type="PROSITE" id="PS50011"/>
    </source>
</evidence>
<evidence type="ECO:0000256" key="1">
    <source>
        <dbReference type="ARBA" id="ARBA00022741"/>
    </source>
</evidence>
<dbReference type="Pfam" id="PF00069">
    <property type="entry name" value="Pkinase"/>
    <property type="match status" value="1"/>
</dbReference>
<feature type="domain" description="Protein kinase" evidence="4">
    <location>
        <begin position="1"/>
        <end position="207"/>
    </location>
</feature>
<evidence type="ECO:0000256" key="2">
    <source>
        <dbReference type="ARBA" id="ARBA00022840"/>
    </source>
</evidence>
<evidence type="ECO:0000313" key="5">
    <source>
        <dbReference type="EMBL" id="KAG0694547.1"/>
    </source>
</evidence>
<dbReference type="Gene3D" id="1.10.510.10">
    <property type="entry name" value="Transferase(Phosphotransferase) domain 1"/>
    <property type="match status" value="1"/>
</dbReference>
<keyword evidence="2" id="KW-0067">ATP-binding</keyword>
<dbReference type="SMART" id="SM00220">
    <property type="entry name" value="S_TKc"/>
    <property type="match status" value="1"/>
</dbReference>
<dbReference type="Proteomes" id="UP000770661">
    <property type="component" value="Unassembled WGS sequence"/>
</dbReference>
<evidence type="ECO:0000256" key="3">
    <source>
        <dbReference type="SAM" id="Coils"/>
    </source>
</evidence>
<dbReference type="InterPro" id="IPR011009">
    <property type="entry name" value="Kinase-like_dom_sf"/>
</dbReference>
<keyword evidence="3" id="KW-0175">Coiled coil</keyword>
<keyword evidence="6" id="KW-1185">Reference proteome</keyword>
<dbReference type="EMBL" id="JACEEZ010026136">
    <property type="protein sequence ID" value="KAG0694547.1"/>
    <property type="molecule type" value="Genomic_DNA"/>
</dbReference>
<evidence type="ECO:0000313" key="6">
    <source>
        <dbReference type="Proteomes" id="UP000770661"/>
    </source>
</evidence>
<dbReference type="GO" id="GO:0004674">
    <property type="term" value="F:protein serine/threonine kinase activity"/>
    <property type="evidence" value="ECO:0007669"/>
    <property type="project" value="TreeGrafter"/>
</dbReference>
<keyword evidence="5" id="KW-0808">Transferase</keyword>
<dbReference type="InterPro" id="IPR008271">
    <property type="entry name" value="Ser/Thr_kinase_AS"/>
</dbReference>
<proteinExistence type="predicted"/>
<dbReference type="PROSITE" id="PS50011">
    <property type="entry name" value="PROTEIN_KINASE_DOM"/>
    <property type="match status" value="1"/>
</dbReference>
<dbReference type="SUPFAM" id="SSF56112">
    <property type="entry name" value="Protein kinase-like (PK-like)"/>
    <property type="match status" value="1"/>
</dbReference>
<dbReference type="AlphaFoldDB" id="A0A8J8WMI4"/>
<keyword evidence="1" id="KW-0547">Nucleotide-binding</keyword>
<reference evidence="5" key="1">
    <citation type="submission" date="2020-07" db="EMBL/GenBank/DDBJ databases">
        <title>The High-quality genome of the commercially important snow crab, Chionoecetes opilio.</title>
        <authorList>
            <person name="Jeong J.-H."/>
            <person name="Ryu S."/>
        </authorList>
    </citation>
    <scope>NUCLEOTIDE SEQUENCE</scope>
    <source>
        <strain evidence="5">MADBK_172401_WGS</strain>
        <tissue evidence="5">Digestive gland</tissue>
    </source>
</reference>
<dbReference type="GO" id="GO:0035556">
    <property type="term" value="P:intracellular signal transduction"/>
    <property type="evidence" value="ECO:0007669"/>
    <property type="project" value="TreeGrafter"/>
</dbReference>
<gene>
    <name evidence="5" type="primary">melk_2</name>
    <name evidence="5" type="ORF">GWK47_027193</name>
</gene>
<dbReference type="GO" id="GO:0005737">
    <property type="term" value="C:cytoplasm"/>
    <property type="evidence" value="ECO:0007669"/>
    <property type="project" value="TreeGrafter"/>
</dbReference>